<dbReference type="EMBL" id="KF024727">
    <property type="protein sequence ID" value="AGT12820.1"/>
    <property type="molecule type" value="Genomic_DNA"/>
</dbReference>
<dbReference type="Proteomes" id="UP000015555">
    <property type="component" value="Segment"/>
</dbReference>
<evidence type="ECO:0000313" key="2">
    <source>
        <dbReference type="Proteomes" id="UP000015555"/>
    </source>
</evidence>
<dbReference type="KEGG" id="vg:16546930"/>
<organism evidence="1 2">
    <name type="scientific">Mycobacterium phage Reprobate</name>
    <dbReference type="NCBI Taxonomy" id="1340828"/>
    <lineage>
        <taxon>Viruses</taxon>
        <taxon>Duplodnaviria</taxon>
        <taxon>Heunggongvirae</taxon>
        <taxon>Uroviricota</taxon>
        <taxon>Caudoviricetes</taxon>
        <taxon>Bclasvirinae</taxon>
        <taxon>Acadianvirus</taxon>
        <taxon>Acadianvirus reprobate</taxon>
    </lineage>
</organism>
<name>S5YAX6_9CAUD</name>
<reference evidence="2" key="1">
    <citation type="submission" date="2013-05" db="EMBL/GenBank/DDBJ databases">
        <authorList>
            <person name="Gramoney N."/>
            <person name="Khoza Z."/>
            <person name="Mackenzie J.S."/>
            <person name="Masiteng M.B."/>
            <person name="Mhlamvu N.R."/>
            <person name="Moonsamy B."/>
            <person name="Pillay B."/>
            <person name="Larsen M.H."/>
            <person name="Jacobs W.Jr."/>
            <person name="Rubin E.J."/>
            <person name="Kasprowicz V.O."/>
            <person name="Bishai W.R."/>
            <person name="Bowman C.A."/>
            <person name="Russell D.A."/>
            <person name="Jacobs-Sera D."/>
            <person name="Hendrix R.W."/>
            <person name="Hatfull G.F."/>
        </authorList>
    </citation>
    <scope>NUCLEOTIDE SEQUENCE [LARGE SCALE GENOMIC DNA]</scope>
</reference>
<protein>
    <submittedName>
        <fullName evidence="1">Uncharacterized protein</fullName>
    </submittedName>
</protein>
<accession>S5YAX6</accession>
<keyword evidence="2" id="KW-1185">Reference proteome</keyword>
<proteinExistence type="predicted"/>
<dbReference type="RefSeq" id="YP_008410005.1">
    <property type="nucleotide sequence ID" value="NC_022064.1"/>
</dbReference>
<gene>
    <name evidence="1" type="primary">84</name>
    <name evidence="1" type="ORF">REPROBATE_84</name>
</gene>
<sequence length="62" mass="6767">MKINSVTPTPASRVGDGGYATFVASATDDQLVAERNRHFGYTDPERVAQARVVCDEIARRAQ</sequence>
<dbReference type="GeneID" id="16546930"/>
<evidence type="ECO:0000313" key="1">
    <source>
        <dbReference type="EMBL" id="AGT12820.1"/>
    </source>
</evidence>